<feature type="compositionally biased region" description="Basic and acidic residues" evidence="6">
    <location>
        <begin position="45"/>
        <end position="58"/>
    </location>
</feature>
<dbReference type="InterPro" id="IPR053926">
    <property type="entry name" value="RecX_HTH_1st"/>
</dbReference>
<reference evidence="10" key="1">
    <citation type="submission" date="2024-05" db="EMBL/GenBank/DDBJ databases">
        <title>30 novel species of actinomycetes from the DSMZ collection.</title>
        <authorList>
            <person name="Nouioui I."/>
        </authorList>
    </citation>
    <scope>NUCLEOTIDE SEQUENCE</scope>
    <source>
        <strain evidence="10">DSM 40712</strain>
    </source>
</reference>
<feature type="domain" description="RecX third three-helical" evidence="8">
    <location>
        <begin position="201"/>
        <end position="245"/>
    </location>
</feature>
<evidence type="ECO:0000259" key="9">
    <source>
        <dbReference type="Pfam" id="PF21982"/>
    </source>
</evidence>
<comment type="similarity">
    <text evidence="2 5">Belongs to the RecX family.</text>
</comment>
<evidence type="ECO:0000256" key="6">
    <source>
        <dbReference type="SAM" id="MobiDB-lite"/>
    </source>
</evidence>
<dbReference type="InterPro" id="IPR053925">
    <property type="entry name" value="RecX_HTH_3rd"/>
</dbReference>
<evidence type="ECO:0000256" key="4">
    <source>
        <dbReference type="ARBA" id="ARBA00022490"/>
    </source>
</evidence>
<sequence length="265" mass="29030">MTRRTDWAEFADGSAGTGDGAYGAAAAPYERDPYETVPTAVGTRDGGEARHGDGEARRGGGRGRGTGGARGRRRRERAEPSAEDGGTTSSSRAEKGEPPRDPVEQARAICLRLLTGTPRTRRQLADALRKREIPDEAAEEVLSRFEEVGLINDSAFADAWVESRHHGRGLARRALARELRTRGVETTLIDAAVSQLDSEQEEETARELVARKLRATRGLDPDKRLRRLAGMLARKGYPEGMALRVVRQALEEEGEDTEFFGDESF</sequence>
<comment type="function">
    <text evidence="5">Modulates RecA activity.</text>
</comment>
<dbReference type="NCBIfam" id="NF001061">
    <property type="entry name" value="PRK00117.5-1"/>
    <property type="match status" value="1"/>
</dbReference>
<dbReference type="InterPro" id="IPR036388">
    <property type="entry name" value="WH-like_DNA-bd_sf"/>
</dbReference>
<dbReference type="EMBL" id="JAVRFH010000018">
    <property type="protein sequence ID" value="MDT0612379.1"/>
    <property type="molecule type" value="Genomic_DNA"/>
</dbReference>
<evidence type="ECO:0000313" key="11">
    <source>
        <dbReference type="Proteomes" id="UP001180724"/>
    </source>
</evidence>
<dbReference type="PANTHER" id="PTHR33602">
    <property type="entry name" value="REGULATORY PROTEIN RECX FAMILY PROTEIN"/>
    <property type="match status" value="1"/>
</dbReference>
<dbReference type="InterPro" id="IPR003783">
    <property type="entry name" value="Regulatory_RecX"/>
</dbReference>
<dbReference type="Gene3D" id="1.10.10.10">
    <property type="entry name" value="Winged helix-like DNA-binding domain superfamily/Winged helix DNA-binding domain"/>
    <property type="match status" value="2"/>
</dbReference>
<feature type="domain" description="RecX second three-helical" evidence="7">
    <location>
        <begin position="152"/>
        <end position="192"/>
    </location>
</feature>
<protein>
    <recommendedName>
        <fullName evidence="3 5">Regulatory protein RecX</fullName>
    </recommendedName>
</protein>
<feature type="compositionally biased region" description="Basic and acidic residues" evidence="6">
    <location>
        <begin position="92"/>
        <end position="104"/>
    </location>
</feature>
<dbReference type="Pfam" id="PF02631">
    <property type="entry name" value="RecX_HTH2"/>
    <property type="match status" value="1"/>
</dbReference>
<evidence type="ECO:0000256" key="1">
    <source>
        <dbReference type="ARBA" id="ARBA00004496"/>
    </source>
</evidence>
<evidence type="ECO:0000313" key="10">
    <source>
        <dbReference type="EMBL" id="MDT0612379.1"/>
    </source>
</evidence>
<feature type="region of interest" description="Disordered" evidence="6">
    <location>
        <begin position="1"/>
        <end position="104"/>
    </location>
</feature>
<dbReference type="Proteomes" id="UP001180724">
    <property type="component" value="Unassembled WGS sequence"/>
</dbReference>
<dbReference type="Pfam" id="PF21982">
    <property type="entry name" value="RecX_HTH1"/>
    <property type="match status" value="1"/>
</dbReference>
<evidence type="ECO:0000256" key="3">
    <source>
        <dbReference type="ARBA" id="ARBA00018111"/>
    </source>
</evidence>
<dbReference type="HAMAP" id="MF_01114">
    <property type="entry name" value="RecX"/>
    <property type="match status" value="1"/>
</dbReference>
<evidence type="ECO:0000256" key="2">
    <source>
        <dbReference type="ARBA" id="ARBA00009695"/>
    </source>
</evidence>
<dbReference type="PANTHER" id="PTHR33602:SF1">
    <property type="entry name" value="REGULATORY PROTEIN RECX FAMILY PROTEIN"/>
    <property type="match status" value="1"/>
</dbReference>
<organism evidence="10 11">
    <name type="scientific">Streptomyces lancefieldiae</name>
    <dbReference type="NCBI Taxonomy" id="3075520"/>
    <lineage>
        <taxon>Bacteria</taxon>
        <taxon>Bacillati</taxon>
        <taxon>Actinomycetota</taxon>
        <taxon>Actinomycetes</taxon>
        <taxon>Kitasatosporales</taxon>
        <taxon>Streptomycetaceae</taxon>
        <taxon>Streptomyces</taxon>
    </lineage>
</organism>
<proteinExistence type="inferred from homology"/>
<dbReference type="InterPro" id="IPR053924">
    <property type="entry name" value="RecX_HTH_2nd"/>
</dbReference>
<keyword evidence="11" id="KW-1185">Reference proteome</keyword>
<comment type="subcellular location">
    <subcellularLocation>
        <location evidence="1 5">Cytoplasm</location>
    </subcellularLocation>
</comment>
<accession>A0ABU3AQB7</accession>
<comment type="caution">
    <text evidence="10">The sequence shown here is derived from an EMBL/GenBank/DDBJ whole genome shotgun (WGS) entry which is preliminary data.</text>
</comment>
<name>A0ABU3AQB7_9ACTN</name>
<gene>
    <name evidence="5 10" type="primary">recX</name>
    <name evidence="10" type="ORF">RM812_19485</name>
</gene>
<evidence type="ECO:0000259" key="8">
    <source>
        <dbReference type="Pfam" id="PF21981"/>
    </source>
</evidence>
<evidence type="ECO:0000256" key="5">
    <source>
        <dbReference type="HAMAP-Rule" id="MF_01114"/>
    </source>
</evidence>
<feature type="domain" description="RecX first three-helical" evidence="9">
    <location>
        <begin position="106"/>
        <end position="144"/>
    </location>
</feature>
<keyword evidence="4 5" id="KW-0963">Cytoplasm</keyword>
<dbReference type="Pfam" id="PF21981">
    <property type="entry name" value="RecX_HTH3"/>
    <property type="match status" value="1"/>
</dbReference>
<dbReference type="RefSeq" id="WP_311574131.1">
    <property type="nucleotide sequence ID" value="NZ_JAVRFH010000018.1"/>
</dbReference>
<evidence type="ECO:0000259" key="7">
    <source>
        <dbReference type="Pfam" id="PF02631"/>
    </source>
</evidence>